<dbReference type="Proteomes" id="UP000605805">
    <property type="component" value="Unassembled WGS sequence"/>
</dbReference>
<dbReference type="InterPro" id="IPR002852">
    <property type="entry name" value="UPF0251"/>
</dbReference>
<organism evidence="3 4">
    <name type="scientific">Ignisphaera aggregans</name>
    <dbReference type="NCBI Taxonomy" id="334771"/>
    <lineage>
        <taxon>Archaea</taxon>
        <taxon>Thermoproteota</taxon>
        <taxon>Thermoprotei</taxon>
        <taxon>Desulfurococcales</taxon>
        <taxon>Desulfurococcaceae</taxon>
        <taxon>Ignisphaera</taxon>
    </lineage>
</organism>
<comment type="caution">
    <text evidence="3">The sequence shown here is derived from an EMBL/GenBank/DDBJ whole genome shotgun (WGS) entry which is preliminary data.</text>
</comment>
<feature type="domain" description="HTH cro/C1-type" evidence="2">
    <location>
        <begin position="39"/>
        <end position="69"/>
    </location>
</feature>
<name>A0A833DSR1_9CREN</name>
<dbReference type="PANTHER" id="PTHR37478">
    <property type="match status" value="1"/>
</dbReference>
<dbReference type="InterPro" id="IPR013324">
    <property type="entry name" value="RNA_pol_sigma_r3/r4-like"/>
</dbReference>
<evidence type="ECO:0000313" key="4">
    <source>
        <dbReference type="Proteomes" id="UP000605805"/>
    </source>
</evidence>
<dbReference type="AlphaFoldDB" id="A0A833DSR1"/>
<proteinExistence type="inferred from homology"/>
<dbReference type="InterPro" id="IPR036388">
    <property type="entry name" value="WH-like_DNA-bd_sf"/>
</dbReference>
<dbReference type="InterPro" id="IPR001387">
    <property type="entry name" value="Cro/C1-type_HTH"/>
</dbReference>
<dbReference type="Gene3D" id="1.10.10.10">
    <property type="entry name" value="Winged helix-like DNA-binding domain superfamily/Winged helix DNA-binding domain"/>
    <property type="match status" value="1"/>
</dbReference>
<evidence type="ECO:0000259" key="2">
    <source>
        <dbReference type="PROSITE" id="PS50943"/>
    </source>
</evidence>
<dbReference type="PANTHER" id="PTHR37478:SF2">
    <property type="entry name" value="UPF0251 PROTEIN TK0562"/>
    <property type="match status" value="1"/>
</dbReference>
<comment type="similarity">
    <text evidence="1">Belongs to the UPF0251 family.</text>
</comment>
<dbReference type="SUPFAM" id="SSF88659">
    <property type="entry name" value="Sigma3 and sigma4 domains of RNA polymerase sigma factors"/>
    <property type="match status" value="1"/>
</dbReference>
<dbReference type="EMBL" id="DQTV01000015">
    <property type="protein sequence ID" value="HIP56572.1"/>
    <property type="molecule type" value="Genomic_DNA"/>
</dbReference>
<accession>A0A833DSR1</accession>
<evidence type="ECO:0000256" key="1">
    <source>
        <dbReference type="ARBA" id="ARBA00009350"/>
    </source>
</evidence>
<reference evidence="3" key="1">
    <citation type="journal article" date="2020" name="ISME J.">
        <title>Gammaproteobacteria mediating utilization of methyl-, sulfur- and petroleum organic compounds in deep ocean hydrothermal plumes.</title>
        <authorList>
            <person name="Zhou Z."/>
            <person name="Liu Y."/>
            <person name="Pan J."/>
            <person name="Cron B.R."/>
            <person name="Toner B.M."/>
            <person name="Anantharaman K."/>
            <person name="Breier J.A."/>
            <person name="Dick G.J."/>
            <person name="Li M."/>
        </authorList>
    </citation>
    <scope>NUCLEOTIDE SEQUENCE</scope>
    <source>
        <strain evidence="3">SZUA-1435</strain>
    </source>
</reference>
<dbReference type="Pfam" id="PF02001">
    <property type="entry name" value="DUF134"/>
    <property type="match status" value="1"/>
</dbReference>
<gene>
    <name evidence="3" type="ORF">EYH02_00655</name>
</gene>
<dbReference type="PROSITE" id="PS50943">
    <property type="entry name" value="HTH_CROC1"/>
    <property type="match status" value="1"/>
</dbReference>
<sequence>MPKPRAIWFAFPHVTFIPIDSSGRPAAQGEGIELYPDELEALRLVYLEKLTQEEAAKRMGISRGTLWRLLDSGRRKLVQAMVELRPIVLVPVHRAQTCGDTKAGTSQSSSNLSG</sequence>
<protein>
    <submittedName>
        <fullName evidence="3">DUF134 domain-containing protein</fullName>
    </submittedName>
</protein>
<evidence type="ECO:0000313" key="3">
    <source>
        <dbReference type="EMBL" id="HIP56572.1"/>
    </source>
</evidence>